<dbReference type="Proteomes" id="UP000256970">
    <property type="component" value="Unassembled WGS sequence"/>
</dbReference>
<name>A0A383VI75_TETOB</name>
<feature type="region of interest" description="Disordered" evidence="2">
    <location>
        <begin position="76"/>
        <end position="112"/>
    </location>
</feature>
<organism evidence="3 4">
    <name type="scientific">Tetradesmus obliquus</name>
    <name type="common">Green alga</name>
    <name type="synonym">Acutodesmus obliquus</name>
    <dbReference type="NCBI Taxonomy" id="3088"/>
    <lineage>
        <taxon>Eukaryota</taxon>
        <taxon>Viridiplantae</taxon>
        <taxon>Chlorophyta</taxon>
        <taxon>core chlorophytes</taxon>
        <taxon>Chlorophyceae</taxon>
        <taxon>CS clade</taxon>
        <taxon>Sphaeropleales</taxon>
        <taxon>Scenedesmaceae</taxon>
        <taxon>Tetradesmus</taxon>
    </lineage>
</organism>
<feature type="coiled-coil region" evidence="1">
    <location>
        <begin position="143"/>
        <end position="176"/>
    </location>
</feature>
<feature type="region of interest" description="Disordered" evidence="2">
    <location>
        <begin position="273"/>
        <end position="346"/>
    </location>
</feature>
<sequence length="346" mass="37289">MEYVRPSILHRPAKNGSNCTLESADEQWRKEQELLAARSRRLQDAETRLLNALYPSSEHVRARQAEVLEMQEQHMAAKAEAKKREAQLEAQISQKAGSSGGWDQQLQPQASDPVRPWATATLGYATQDEEREARKHFAAQTAADNLALMAERAAQRRQQQQEQQLLERQVVTSESEYWNLGASTRRWIAPEHRHLAPPSPAAHPAAASAAAGQAAATSAAPPWATHNPLVPAAAPASSAAAAAAVTAPPWATHTNAAAAPWAAKAGSVSPPWATYTPQPMRSAHGSLGGVDGALQRPGSSAGSMGGSRDAGSMRPHTAGGFEHDALHSQRSEPQVARKYPWEWHEQ</sequence>
<feature type="compositionally biased region" description="Low complexity" evidence="2">
    <location>
        <begin position="202"/>
        <end position="223"/>
    </location>
</feature>
<protein>
    <submittedName>
        <fullName evidence="3">Uncharacterized protein</fullName>
    </submittedName>
</protein>
<feature type="region of interest" description="Disordered" evidence="2">
    <location>
        <begin position="194"/>
        <end position="223"/>
    </location>
</feature>
<feature type="compositionally biased region" description="Basic and acidic residues" evidence="2">
    <location>
        <begin position="76"/>
        <end position="87"/>
    </location>
</feature>
<accession>A0A383VI75</accession>
<evidence type="ECO:0000256" key="1">
    <source>
        <dbReference type="SAM" id="Coils"/>
    </source>
</evidence>
<feature type="compositionally biased region" description="Basic and acidic residues" evidence="2">
    <location>
        <begin position="321"/>
        <end position="330"/>
    </location>
</feature>
<reference evidence="3 4" key="1">
    <citation type="submission" date="2016-10" db="EMBL/GenBank/DDBJ databases">
        <authorList>
            <person name="Cai Z."/>
        </authorList>
    </citation>
    <scope>NUCLEOTIDE SEQUENCE [LARGE SCALE GENOMIC DNA]</scope>
</reference>
<keyword evidence="1" id="KW-0175">Coiled coil</keyword>
<feature type="compositionally biased region" description="Polar residues" evidence="2">
    <location>
        <begin position="91"/>
        <end position="110"/>
    </location>
</feature>
<proteinExistence type="predicted"/>
<evidence type="ECO:0000256" key="2">
    <source>
        <dbReference type="SAM" id="MobiDB-lite"/>
    </source>
</evidence>
<evidence type="ECO:0000313" key="4">
    <source>
        <dbReference type="Proteomes" id="UP000256970"/>
    </source>
</evidence>
<evidence type="ECO:0000313" key="3">
    <source>
        <dbReference type="EMBL" id="SZX65215.1"/>
    </source>
</evidence>
<dbReference type="AlphaFoldDB" id="A0A383VI75"/>
<dbReference type="EMBL" id="FNXT01000569">
    <property type="protein sequence ID" value="SZX65215.1"/>
    <property type="molecule type" value="Genomic_DNA"/>
</dbReference>
<gene>
    <name evidence="3" type="ORF">BQ4739_LOCUS5661</name>
</gene>
<keyword evidence="4" id="KW-1185">Reference proteome</keyword>